<dbReference type="RefSeq" id="WP_093575762.1">
    <property type="nucleotide sequence ID" value="NZ_FOWC01000010.1"/>
</dbReference>
<name>A0A1I5XH35_9PSEU</name>
<feature type="region of interest" description="Disordered" evidence="3">
    <location>
        <begin position="553"/>
        <end position="577"/>
    </location>
</feature>
<dbReference type="InterPro" id="IPR036185">
    <property type="entry name" value="DNA_heli_DnaB-like_N_sf"/>
</dbReference>
<feature type="compositionally biased region" description="Basic and acidic residues" evidence="3">
    <location>
        <begin position="55"/>
        <end position="75"/>
    </location>
</feature>
<evidence type="ECO:0000313" key="6">
    <source>
        <dbReference type="Proteomes" id="UP000199137"/>
    </source>
</evidence>
<evidence type="ECO:0000313" key="5">
    <source>
        <dbReference type="EMBL" id="SFQ31271.1"/>
    </source>
</evidence>
<dbReference type="EMBL" id="FOWC01000010">
    <property type="protein sequence ID" value="SFQ31271.1"/>
    <property type="molecule type" value="Genomic_DNA"/>
</dbReference>
<feature type="compositionally biased region" description="Low complexity" evidence="3">
    <location>
        <begin position="126"/>
        <end position="135"/>
    </location>
</feature>
<feature type="compositionally biased region" description="Basic and acidic residues" evidence="3">
    <location>
        <begin position="136"/>
        <end position="156"/>
    </location>
</feature>
<feature type="compositionally biased region" description="Low complexity" evidence="3">
    <location>
        <begin position="158"/>
        <end position="171"/>
    </location>
</feature>
<proteinExistence type="predicted"/>
<dbReference type="Gene3D" id="1.10.860.10">
    <property type="entry name" value="DNAb Helicase, Chain A"/>
    <property type="match status" value="2"/>
</dbReference>
<dbReference type="STRING" id="112413.SAMN05421854_110229"/>
<dbReference type="GO" id="GO:0006260">
    <property type="term" value="P:DNA replication"/>
    <property type="evidence" value="ECO:0007669"/>
    <property type="project" value="UniProtKB-KW"/>
</dbReference>
<dbReference type="PANTHER" id="PTHR30153">
    <property type="entry name" value="REPLICATIVE DNA HELICASE DNAB"/>
    <property type="match status" value="1"/>
</dbReference>
<sequence>MAGTTTEGVAERERINGAGRRISDRYLAGNRAGTAAPAQPAPAEPQPAEAADPDAGAKAEERPGRPLSDALDRRRANGGAEAAPEPAADAARSETAVEPNADGPSEVRPAAEAGGVDRTRIRDSNRPGTAEAAGARPEERPERPLSDALDRRRANDGAEAAPEPAADADPPQTSGAAEPEEDEPTLYTYNPNLLPQHALLGSLVHAPNAIDDIEKFLGPRDFSESSLRALYTTIRGLAHTNGLQEVNAIEGAGERMQAAQENYVALREALHDQRFTGAVIPNLAEVVGQVNAAAPADTVAYRGVYDEGAQMRLGRMVLEDSVRRHVESLGVQMVRPSPLIRPSFFRRRTGTAEDMLSNLATVTASLEKLAERLARAVERTGPSGESYRDLDRAVELATQPYQPSGLRALGAPLVRRAERHLIHLALHSGAGLDLGLTPEDFSSPEHANTWAAIQRVQEKGQPVNYVSVFEELRPVPGQPRLPVLSDTELTKIFNTAPNKSESKIERSLRTVFDASLKRQSQTARNTVQALARNRAIDPQALLDYAQGEVSKLAKRADTVSQQRQKAVEQLGRRGVAR</sequence>
<evidence type="ECO:0000256" key="1">
    <source>
        <dbReference type="ARBA" id="ARBA00022705"/>
    </source>
</evidence>
<keyword evidence="1" id="KW-0235">DNA replication</keyword>
<dbReference type="GO" id="GO:0005524">
    <property type="term" value="F:ATP binding"/>
    <property type="evidence" value="ECO:0007669"/>
    <property type="project" value="InterPro"/>
</dbReference>
<accession>A0A1I5XH35</accession>
<keyword evidence="5" id="KW-0547">Nucleotide-binding</keyword>
<keyword evidence="5" id="KW-0067">ATP-binding</keyword>
<feature type="compositionally biased region" description="Basic and acidic residues" evidence="3">
    <location>
        <begin position="115"/>
        <end position="125"/>
    </location>
</feature>
<dbReference type="GO" id="GO:0003677">
    <property type="term" value="F:DNA binding"/>
    <property type="evidence" value="ECO:0007669"/>
    <property type="project" value="UniProtKB-KW"/>
</dbReference>
<dbReference type="Proteomes" id="UP000199137">
    <property type="component" value="Unassembled WGS sequence"/>
</dbReference>
<evidence type="ECO:0000256" key="2">
    <source>
        <dbReference type="ARBA" id="ARBA00023125"/>
    </source>
</evidence>
<dbReference type="AlphaFoldDB" id="A0A1I5XH35"/>
<evidence type="ECO:0000256" key="3">
    <source>
        <dbReference type="SAM" id="MobiDB-lite"/>
    </source>
</evidence>
<feature type="domain" description="DNA helicase DnaB-like N-terminal" evidence="4">
    <location>
        <begin position="197"/>
        <end position="246"/>
    </location>
</feature>
<protein>
    <submittedName>
        <fullName evidence="5">DnaB-like helicase N terminal domain-containing protein</fullName>
    </submittedName>
</protein>
<reference evidence="5 6" key="1">
    <citation type="submission" date="2016-10" db="EMBL/GenBank/DDBJ databases">
        <authorList>
            <person name="de Groot N.N."/>
        </authorList>
    </citation>
    <scope>NUCLEOTIDE SEQUENCE [LARGE SCALE GENOMIC DNA]</scope>
    <source>
        <strain evidence="5 6">DSM 44637</strain>
    </source>
</reference>
<keyword evidence="2" id="KW-0238">DNA-binding</keyword>
<gene>
    <name evidence="5" type="ORF">SAMN05421854_110229</name>
</gene>
<dbReference type="SUPFAM" id="SSF48024">
    <property type="entry name" value="N-terminal domain of DnaB helicase"/>
    <property type="match status" value="2"/>
</dbReference>
<dbReference type="GO" id="GO:0003678">
    <property type="term" value="F:DNA helicase activity"/>
    <property type="evidence" value="ECO:0007669"/>
    <property type="project" value="InterPro"/>
</dbReference>
<feature type="region of interest" description="Disordered" evidence="3">
    <location>
        <begin position="1"/>
        <end position="187"/>
    </location>
</feature>
<dbReference type="OrthoDB" id="3637470at2"/>
<organism evidence="5 6">
    <name type="scientific">Amycolatopsis rubida</name>
    <dbReference type="NCBI Taxonomy" id="112413"/>
    <lineage>
        <taxon>Bacteria</taxon>
        <taxon>Bacillati</taxon>
        <taxon>Actinomycetota</taxon>
        <taxon>Actinomycetes</taxon>
        <taxon>Pseudonocardiales</taxon>
        <taxon>Pseudonocardiaceae</taxon>
        <taxon>Amycolatopsis</taxon>
    </lineage>
</organism>
<feature type="compositionally biased region" description="Low complexity" evidence="3">
    <location>
        <begin position="77"/>
        <end position="90"/>
    </location>
</feature>
<dbReference type="InterPro" id="IPR016136">
    <property type="entry name" value="DNA_helicase_N/primase_C"/>
</dbReference>
<feature type="domain" description="DNA helicase DnaB-like N-terminal" evidence="4">
    <location>
        <begin position="436"/>
        <end position="499"/>
    </location>
</feature>
<keyword evidence="5" id="KW-0378">Hydrolase</keyword>
<dbReference type="InterPro" id="IPR007693">
    <property type="entry name" value="DNA_helicase_DnaB-like_N"/>
</dbReference>
<dbReference type="Pfam" id="PF00772">
    <property type="entry name" value="DnaB"/>
    <property type="match status" value="2"/>
</dbReference>
<evidence type="ECO:0000259" key="4">
    <source>
        <dbReference type="Pfam" id="PF00772"/>
    </source>
</evidence>
<dbReference type="PANTHER" id="PTHR30153:SF2">
    <property type="entry name" value="REPLICATIVE DNA HELICASE"/>
    <property type="match status" value="1"/>
</dbReference>
<keyword evidence="5" id="KW-0347">Helicase</keyword>
<dbReference type="GO" id="GO:0005829">
    <property type="term" value="C:cytosol"/>
    <property type="evidence" value="ECO:0007669"/>
    <property type="project" value="TreeGrafter"/>
</dbReference>